<dbReference type="CDD" id="cd02440">
    <property type="entry name" value="AdoMet_MTases"/>
    <property type="match status" value="1"/>
</dbReference>
<dbReference type="Gene3D" id="3.40.50.150">
    <property type="entry name" value="Vaccinia Virus protein VP39"/>
    <property type="match status" value="1"/>
</dbReference>
<protein>
    <submittedName>
        <fullName evidence="6">Release factor glutamine methyltransferase</fullName>
    </submittedName>
</protein>
<dbReference type="InterPro" id="IPR029063">
    <property type="entry name" value="SAM-dependent_MTases_sf"/>
</dbReference>
<organism evidence="6 7">
    <name type="scientific">candidate division CPR2 bacterium GW2011_GWC2_39_10</name>
    <dbReference type="NCBI Taxonomy" id="1618345"/>
    <lineage>
        <taxon>Bacteria</taxon>
        <taxon>Bacteria division CPR2</taxon>
    </lineage>
</organism>
<dbReference type="NCBIfam" id="TIGR00536">
    <property type="entry name" value="hemK_fam"/>
    <property type="match status" value="1"/>
</dbReference>
<comment type="caution">
    <text evidence="6">The sequence shown here is derived from an EMBL/GenBank/DDBJ whole genome shotgun (WGS) entry which is preliminary data.</text>
</comment>
<dbReference type="AlphaFoldDB" id="A0A0G0PVM9"/>
<feature type="domain" description="Methyltransferase" evidence="4">
    <location>
        <begin position="164"/>
        <end position="235"/>
    </location>
</feature>
<evidence type="ECO:0000256" key="1">
    <source>
        <dbReference type="ARBA" id="ARBA00022603"/>
    </source>
</evidence>
<evidence type="ECO:0000313" key="6">
    <source>
        <dbReference type="EMBL" id="KKQ93386.1"/>
    </source>
</evidence>
<gene>
    <name evidence="6" type="ORF">UT18_C0021G0010</name>
</gene>
<dbReference type="Gene3D" id="1.10.8.10">
    <property type="entry name" value="DNA helicase RuvA subunit, C-terminal domain"/>
    <property type="match status" value="1"/>
</dbReference>
<dbReference type="Proteomes" id="UP000034207">
    <property type="component" value="Unassembled WGS sequence"/>
</dbReference>
<dbReference type="PATRIC" id="fig|1618345.3.peg.1035"/>
<dbReference type="InterPro" id="IPR050320">
    <property type="entry name" value="N5-glutamine_MTase"/>
</dbReference>
<keyword evidence="3" id="KW-0949">S-adenosyl-L-methionine</keyword>
<reference evidence="6 7" key="1">
    <citation type="journal article" date="2015" name="Nature">
        <title>rRNA introns, odd ribosomes, and small enigmatic genomes across a large radiation of phyla.</title>
        <authorList>
            <person name="Brown C.T."/>
            <person name="Hug L.A."/>
            <person name="Thomas B.C."/>
            <person name="Sharon I."/>
            <person name="Castelle C.J."/>
            <person name="Singh A."/>
            <person name="Wilkins M.J."/>
            <person name="Williams K.H."/>
            <person name="Banfield J.F."/>
        </authorList>
    </citation>
    <scope>NUCLEOTIDE SEQUENCE [LARGE SCALE GENOMIC DNA]</scope>
</reference>
<name>A0A0G0PVM9_UNCC2</name>
<evidence type="ECO:0000313" key="7">
    <source>
        <dbReference type="Proteomes" id="UP000034207"/>
    </source>
</evidence>
<dbReference type="SUPFAM" id="SSF53335">
    <property type="entry name" value="S-adenosyl-L-methionine-dependent methyltransferases"/>
    <property type="match status" value="1"/>
</dbReference>
<proteinExistence type="predicted"/>
<dbReference type="EMBL" id="LBVV01000021">
    <property type="protein sequence ID" value="KKQ93386.1"/>
    <property type="molecule type" value="Genomic_DNA"/>
</dbReference>
<dbReference type="InterPro" id="IPR025714">
    <property type="entry name" value="Methyltranfer_dom"/>
</dbReference>
<dbReference type="GO" id="GO:0032259">
    <property type="term" value="P:methylation"/>
    <property type="evidence" value="ECO:0007669"/>
    <property type="project" value="UniProtKB-KW"/>
</dbReference>
<dbReference type="Pfam" id="PF17827">
    <property type="entry name" value="PrmC_N"/>
    <property type="match status" value="1"/>
</dbReference>
<feature type="domain" description="Release factor glutamine methyltransferase N-terminal" evidence="5">
    <location>
        <begin position="5"/>
        <end position="73"/>
    </location>
</feature>
<dbReference type="InterPro" id="IPR040758">
    <property type="entry name" value="PrmC_N"/>
</dbReference>
<evidence type="ECO:0000259" key="4">
    <source>
        <dbReference type="Pfam" id="PF13847"/>
    </source>
</evidence>
<dbReference type="Pfam" id="PF13847">
    <property type="entry name" value="Methyltransf_31"/>
    <property type="match status" value="1"/>
</dbReference>
<dbReference type="PANTHER" id="PTHR18895:SF74">
    <property type="entry name" value="MTRF1L RELEASE FACTOR GLUTAMINE METHYLTRANSFERASE"/>
    <property type="match status" value="1"/>
</dbReference>
<evidence type="ECO:0000259" key="5">
    <source>
        <dbReference type="Pfam" id="PF17827"/>
    </source>
</evidence>
<evidence type="ECO:0000256" key="3">
    <source>
        <dbReference type="ARBA" id="ARBA00022691"/>
    </source>
</evidence>
<dbReference type="PANTHER" id="PTHR18895">
    <property type="entry name" value="HEMK METHYLTRANSFERASE"/>
    <property type="match status" value="1"/>
</dbReference>
<sequence length="329" mass="37031">MTIKQALLWADRKLRGTEDPKKSAYFLLKNVIFEDESFILAYPEFLLSKRQELKFRRWILKRQKHLPVWYIAGFIDFYGLTLKVNKNVLIPRPETEVLVEMILSDLCCLSPYPELSKNCHSGLDPESIDCEKRLYKGILKQVQNDGISYFLHSRTGSELGGAGLVLADIGTGSGAIGLSLAKKLPEAKVYAIDISAKAINLAKKNSKINNIQNVVFKKGNLLDPLKEKANIIVANLPYIPTNDLNGLAFDIIHHEPRLALDGGKDGLDIYRQFFIQVTSKIKSGGKIYLEIGENQGEKIRDLALDVFPNANVLLKKDWAGLDRYVVLEM</sequence>
<keyword evidence="2 6" id="KW-0808">Transferase</keyword>
<dbReference type="STRING" id="1618345.UT18_C0021G0010"/>
<dbReference type="GO" id="GO:0102559">
    <property type="term" value="F:peptide chain release factor N(5)-glutamine methyltransferase activity"/>
    <property type="evidence" value="ECO:0007669"/>
    <property type="project" value="UniProtKB-EC"/>
</dbReference>
<keyword evidence="1 6" id="KW-0489">Methyltransferase</keyword>
<dbReference type="InterPro" id="IPR004556">
    <property type="entry name" value="HemK-like"/>
</dbReference>
<evidence type="ECO:0000256" key="2">
    <source>
        <dbReference type="ARBA" id="ARBA00022679"/>
    </source>
</evidence>
<accession>A0A0G0PVM9</accession>